<keyword evidence="4" id="KW-1185">Reference proteome</keyword>
<dbReference type="Proteomes" id="UP000030764">
    <property type="component" value="Unassembled WGS sequence"/>
</dbReference>
<evidence type="ECO:0000313" key="4">
    <source>
        <dbReference type="Proteomes" id="UP000030764"/>
    </source>
</evidence>
<keyword evidence="1" id="KW-1133">Transmembrane helix</keyword>
<dbReference type="AlphaFoldDB" id="A0A085NNW9"/>
<dbReference type="OrthoDB" id="5917307at2759"/>
<evidence type="ECO:0008006" key="5">
    <source>
        <dbReference type="Google" id="ProtNLM"/>
    </source>
</evidence>
<dbReference type="Proteomes" id="UP000030758">
    <property type="component" value="Unassembled WGS sequence"/>
</dbReference>
<evidence type="ECO:0000313" key="2">
    <source>
        <dbReference type="EMBL" id="KFD54213.1"/>
    </source>
</evidence>
<protein>
    <recommendedName>
        <fullName evidence="5">G-protein coupled receptors family 1 profile domain-containing protein</fullName>
    </recommendedName>
</protein>
<dbReference type="EMBL" id="KL367483">
    <property type="protein sequence ID" value="KFD71165.1"/>
    <property type="molecule type" value="Genomic_DNA"/>
</dbReference>
<evidence type="ECO:0000313" key="3">
    <source>
        <dbReference type="EMBL" id="KFD71165.1"/>
    </source>
</evidence>
<feature type="transmembrane region" description="Helical" evidence="1">
    <location>
        <begin position="185"/>
        <end position="206"/>
    </location>
</feature>
<proteinExistence type="predicted"/>
<accession>A0A085NNW9</accession>
<evidence type="ECO:0000256" key="1">
    <source>
        <dbReference type="SAM" id="Phobius"/>
    </source>
</evidence>
<reference evidence="3 4" key="1">
    <citation type="journal article" date="2014" name="Nat. Genet.">
        <title>Genome and transcriptome of the porcine whipworm Trichuris suis.</title>
        <authorList>
            <person name="Jex A.R."/>
            <person name="Nejsum P."/>
            <person name="Schwarz E.M."/>
            <person name="Hu L."/>
            <person name="Young N.D."/>
            <person name="Hall R.S."/>
            <person name="Korhonen P.K."/>
            <person name="Liao S."/>
            <person name="Thamsborg S."/>
            <person name="Xia J."/>
            <person name="Xu P."/>
            <person name="Wang S."/>
            <person name="Scheerlinck J.P."/>
            <person name="Hofmann A."/>
            <person name="Sternberg P.W."/>
            <person name="Wang J."/>
            <person name="Gasser R.B."/>
        </authorList>
    </citation>
    <scope>NUCLEOTIDE SEQUENCE [LARGE SCALE GENOMIC DNA]</scope>
    <source>
        <strain evidence="3">DCEP-RM93F</strain>
        <strain evidence="2">DCEP-RM93M</strain>
    </source>
</reference>
<sequence length="268" mass="29979">MAFYLLLNEYSILVHAMGSSLAGFSHLIGNVQRIVTNCETAIIEVKQCPVVMPHVTLLFLSDPAIAFSNLLMGFDCYLSLSPNNTKLKIQRSSLTQIFYACLSAIILNVVAVWLMAYSRKGVYISRCCYVEDIVPLAYYVTFYSLIALAGLLTATLIAKALRTLRLKRITSVAVQEIKLKRDATVLRRTVFTITFILLFQILPSLIAMTMKICHLSSHEINCCWLVCGIAYLAYASYIFAKDKKLVLSLLNAVKNPKATIHCSHTSKY</sequence>
<keyword evidence="1" id="KW-0812">Transmembrane</keyword>
<name>A0A085NNW9_9BILA</name>
<organism evidence="3">
    <name type="scientific">Trichuris suis</name>
    <name type="common">pig whipworm</name>
    <dbReference type="NCBI Taxonomy" id="68888"/>
    <lineage>
        <taxon>Eukaryota</taxon>
        <taxon>Metazoa</taxon>
        <taxon>Ecdysozoa</taxon>
        <taxon>Nematoda</taxon>
        <taxon>Enoplea</taxon>
        <taxon>Dorylaimia</taxon>
        <taxon>Trichinellida</taxon>
        <taxon>Trichuridae</taxon>
        <taxon>Trichuris</taxon>
    </lineage>
</organism>
<feature type="transmembrane region" description="Helical" evidence="1">
    <location>
        <begin position="97"/>
        <end position="116"/>
    </location>
</feature>
<feature type="transmembrane region" description="Helical" evidence="1">
    <location>
        <begin position="136"/>
        <end position="158"/>
    </location>
</feature>
<gene>
    <name evidence="2" type="ORF">M513_04990</name>
    <name evidence="3" type="ORF">M514_04990</name>
</gene>
<dbReference type="EMBL" id="KL363210">
    <property type="protein sequence ID" value="KFD54213.1"/>
    <property type="molecule type" value="Genomic_DNA"/>
</dbReference>
<keyword evidence="1" id="KW-0472">Membrane</keyword>
<feature type="transmembrane region" description="Helical" evidence="1">
    <location>
        <begin position="218"/>
        <end position="240"/>
    </location>
</feature>